<evidence type="ECO:0000313" key="2">
    <source>
        <dbReference type="Proteomes" id="UP000053647"/>
    </source>
</evidence>
<dbReference type="Proteomes" id="UP000053647">
    <property type="component" value="Unassembled WGS sequence"/>
</dbReference>
<evidence type="ECO:0000313" key="1">
    <source>
        <dbReference type="EMBL" id="KIJ05182.1"/>
    </source>
</evidence>
<dbReference type="EMBL" id="KN821175">
    <property type="protein sequence ID" value="KIJ05182.1"/>
    <property type="molecule type" value="Genomic_DNA"/>
</dbReference>
<protein>
    <submittedName>
        <fullName evidence="1">Unplaced genomic scaffold PAXINscaffold_1853, whole genome shotgun sequence</fullName>
    </submittedName>
</protein>
<keyword evidence="2" id="KW-1185">Reference proteome</keyword>
<reference evidence="2" key="2">
    <citation type="submission" date="2015-01" db="EMBL/GenBank/DDBJ databases">
        <title>Evolutionary Origins and Diversification of the Mycorrhizal Mutualists.</title>
        <authorList>
            <consortium name="DOE Joint Genome Institute"/>
            <consortium name="Mycorrhizal Genomics Consortium"/>
            <person name="Kohler A."/>
            <person name="Kuo A."/>
            <person name="Nagy L.G."/>
            <person name="Floudas D."/>
            <person name="Copeland A."/>
            <person name="Barry K.W."/>
            <person name="Cichocki N."/>
            <person name="Veneault-Fourrey C."/>
            <person name="LaButti K."/>
            <person name="Lindquist E.A."/>
            <person name="Lipzen A."/>
            <person name="Lundell T."/>
            <person name="Morin E."/>
            <person name="Murat C."/>
            <person name="Riley R."/>
            <person name="Ohm R."/>
            <person name="Sun H."/>
            <person name="Tunlid A."/>
            <person name="Henrissat B."/>
            <person name="Grigoriev I.V."/>
            <person name="Hibbett D.S."/>
            <person name="Martin F."/>
        </authorList>
    </citation>
    <scope>NUCLEOTIDE SEQUENCE [LARGE SCALE GENOMIC DNA]</scope>
    <source>
        <strain evidence="2">ATCC 200175</strain>
    </source>
</reference>
<accession>A0A0C9TAI1</accession>
<name>A0A0C9TAI1_PAXIN</name>
<proteinExistence type="predicted"/>
<reference evidence="1 2" key="1">
    <citation type="submission" date="2014-06" db="EMBL/GenBank/DDBJ databases">
        <authorList>
            <consortium name="DOE Joint Genome Institute"/>
            <person name="Kuo A."/>
            <person name="Kohler A."/>
            <person name="Nagy L.G."/>
            <person name="Floudas D."/>
            <person name="Copeland A."/>
            <person name="Barry K.W."/>
            <person name="Cichocki N."/>
            <person name="Veneault-Fourrey C."/>
            <person name="LaButti K."/>
            <person name="Lindquist E.A."/>
            <person name="Lipzen A."/>
            <person name="Lundell T."/>
            <person name="Morin E."/>
            <person name="Murat C."/>
            <person name="Sun H."/>
            <person name="Tunlid A."/>
            <person name="Henrissat B."/>
            <person name="Grigoriev I.V."/>
            <person name="Hibbett D.S."/>
            <person name="Martin F."/>
            <person name="Nordberg H.P."/>
            <person name="Cantor M.N."/>
            <person name="Hua S.X."/>
        </authorList>
    </citation>
    <scope>NUCLEOTIDE SEQUENCE [LARGE SCALE GENOMIC DNA]</scope>
    <source>
        <strain evidence="1 2">ATCC 200175</strain>
    </source>
</reference>
<sequence length="58" mass="6322">MAGLLLGTCCHGLVPRPGNMPQQWSSHGPVILFSIDIPFCNMFPAVAHPKPSHSIHYL</sequence>
<gene>
    <name evidence="1" type="ORF">PAXINDRAFT_21535</name>
</gene>
<organism evidence="1 2">
    <name type="scientific">Paxillus involutus ATCC 200175</name>
    <dbReference type="NCBI Taxonomy" id="664439"/>
    <lineage>
        <taxon>Eukaryota</taxon>
        <taxon>Fungi</taxon>
        <taxon>Dikarya</taxon>
        <taxon>Basidiomycota</taxon>
        <taxon>Agaricomycotina</taxon>
        <taxon>Agaricomycetes</taxon>
        <taxon>Agaricomycetidae</taxon>
        <taxon>Boletales</taxon>
        <taxon>Paxilineae</taxon>
        <taxon>Paxillaceae</taxon>
        <taxon>Paxillus</taxon>
    </lineage>
</organism>
<dbReference type="HOGENOM" id="CLU_3069336_0_0_1"/>
<dbReference type="AlphaFoldDB" id="A0A0C9TAI1"/>
<dbReference type="OrthoDB" id="10389758at2759"/>